<evidence type="ECO:0000259" key="8">
    <source>
        <dbReference type="PROSITE" id="PS50846"/>
    </source>
</evidence>
<dbReference type="CDD" id="cd00371">
    <property type="entry name" value="HMA"/>
    <property type="match status" value="1"/>
</dbReference>
<dbReference type="GO" id="GO:0016531">
    <property type="term" value="F:copper chaperone activity"/>
    <property type="evidence" value="ECO:0007669"/>
    <property type="project" value="TreeGrafter"/>
</dbReference>
<dbReference type="GO" id="GO:0006825">
    <property type="term" value="P:copper ion transport"/>
    <property type="evidence" value="ECO:0007669"/>
    <property type="project" value="UniProtKB-KW"/>
</dbReference>
<dbReference type="GO" id="GO:0005829">
    <property type="term" value="C:cytosol"/>
    <property type="evidence" value="ECO:0007669"/>
    <property type="project" value="TreeGrafter"/>
</dbReference>
<dbReference type="Pfam" id="PF00403">
    <property type="entry name" value="HMA"/>
    <property type="match status" value="1"/>
</dbReference>
<evidence type="ECO:0000256" key="5">
    <source>
        <dbReference type="ARBA" id="ARBA00023065"/>
    </source>
</evidence>
<keyword evidence="5" id="KW-0406">Ion transport</keyword>
<keyword evidence="4" id="KW-0186">Copper</keyword>
<dbReference type="InterPro" id="IPR036163">
    <property type="entry name" value="HMA_dom_sf"/>
</dbReference>
<keyword evidence="3" id="KW-0187">Copper transport</keyword>
<gene>
    <name evidence="9" type="primary">ATX1</name>
    <name evidence="9" type="ORF">GGI25_003037</name>
</gene>
<keyword evidence="6" id="KW-0143">Chaperone</keyword>
<evidence type="ECO:0000313" key="9">
    <source>
        <dbReference type="EMBL" id="KAJ2677647.1"/>
    </source>
</evidence>
<dbReference type="GO" id="GO:0046872">
    <property type="term" value="F:metal ion binding"/>
    <property type="evidence" value="ECO:0007669"/>
    <property type="project" value="UniProtKB-KW"/>
</dbReference>
<name>A0A9W8G911_9FUNG</name>
<sequence>MKTFYFKVAMSCGGCSRAIKNALEKNKDKVESFTVSLEDKIVAVTAGDDDYEIVKSILTKTGKTTEDAKQEEIEAFISKQKAAEEKAAEEKAAEEKAAEEKQE</sequence>
<keyword evidence="1" id="KW-0813">Transport</keyword>
<proteinExistence type="inferred from homology"/>
<comment type="similarity">
    <text evidence="7">Belongs to the ATX1 family.</text>
</comment>
<dbReference type="InterPro" id="IPR006121">
    <property type="entry name" value="HMA_dom"/>
</dbReference>
<feature type="domain" description="HMA" evidence="8">
    <location>
        <begin position="1"/>
        <end position="66"/>
    </location>
</feature>
<dbReference type="Proteomes" id="UP001151518">
    <property type="component" value="Unassembled WGS sequence"/>
</dbReference>
<dbReference type="SUPFAM" id="SSF55008">
    <property type="entry name" value="HMA, heavy metal-associated domain"/>
    <property type="match status" value="1"/>
</dbReference>
<evidence type="ECO:0000256" key="7">
    <source>
        <dbReference type="ARBA" id="ARBA00038171"/>
    </source>
</evidence>
<dbReference type="AlphaFoldDB" id="A0A9W8G911"/>
<evidence type="ECO:0000256" key="3">
    <source>
        <dbReference type="ARBA" id="ARBA00022796"/>
    </source>
</evidence>
<dbReference type="EMBL" id="JANBTW010000030">
    <property type="protein sequence ID" value="KAJ2677647.1"/>
    <property type="molecule type" value="Genomic_DNA"/>
</dbReference>
<dbReference type="PROSITE" id="PS50846">
    <property type="entry name" value="HMA_2"/>
    <property type="match status" value="1"/>
</dbReference>
<comment type="caution">
    <text evidence="9">The sequence shown here is derived from an EMBL/GenBank/DDBJ whole genome shotgun (WGS) entry which is preliminary data.</text>
</comment>
<evidence type="ECO:0000313" key="10">
    <source>
        <dbReference type="Proteomes" id="UP001151518"/>
    </source>
</evidence>
<dbReference type="PANTHER" id="PTHR46365">
    <property type="entry name" value="COPPER TRANSPORT PROTEIN ATOX1"/>
    <property type="match status" value="1"/>
</dbReference>
<dbReference type="Gene3D" id="3.30.70.100">
    <property type="match status" value="1"/>
</dbReference>
<dbReference type="InterPro" id="IPR051881">
    <property type="entry name" value="Copper_transport_ATOX1-like"/>
</dbReference>
<dbReference type="OrthoDB" id="689350at2759"/>
<keyword evidence="2" id="KW-0479">Metal-binding</keyword>
<evidence type="ECO:0000256" key="4">
    <source>
        <dbReference type="ARBA" id="ARBA00023008"/>
    </source>
</evidence>
<accession>A0A9W8G911</accession>
<evidence type="ECO:0000256" key="6">
    <source>
        <dbReference type="ARBA" id="ARBA00023186"/>
    </source>
</evidence>
<organism evidence="9 10">
    <name type="scientific">Coemansia spiralis</name>
    <dbReference type="NCBI Taxonomy" id="417178"/>
    <lineage>
        <taxon>Eukaryota</taxon>
        <taxon>Fungi</taxon>
        <taxon>Fungi incertae sedis</taxon>
        <taxon>Zoopagomycota</taxon>
        <taxon>Kickxellomycotina</taxon>
        <taxon>Kickxellomycetes</taxon>
        <taxon>Kickxellales</taxon>
        <taxon>Kickxellaceae</taxon>
        <taxon>Coemansia</taxon>
    </lineage>
</organism>
<dbReference type="PANTHER" id="PTHR46365:SF1">
    <property type="entry name" value="COPPER TRANSPORT PROTEIN ATOX1"/>
    <property type="match status" value="1"/>
</dbReference>
<reference evidence="9" key="1">
    <citation type="submission" date="2022-07" db="EMBL/GenBank/DDBJ databases">
        <title>Phylogenomic reconstructions and comparative analyses of Kickxellomycotina fungi.</title>
        <authorList>
            <person name="Reynolds N.K."/>
            <person name="Stajich J.E."/>
            <person name="Barry K."/>
            <person name="Grigoriev I.V."/>
            <person name="Crous P."/>
            <person name="Smith M.E."/>
        </authorList>
    </citation>
    <scope>NUCLEOTIDE SEQUENCE</scope>
    <source>
        <strain evidence="9">NRRL 3115</strain>
    </source>
</reference>
<protein>
    <submittedName>
        <fullName evidence="9">Cytosolic copper metallochaperone</fullName>
    </submittedName>
</protein>
<evidence type="ECO:0000256" key="2">
    <source>
        <dbReference type="ARBA" id="ARBA00022723"/>
    </source>
</evidence>
<evidence type="ECO:0000256" key="1">
    <source>
        <dbReference type="ARBA" id="ARBA00022448"/>
    </source>
</evidence>